<dbReference type="PANTHER" id="PTHR43283:SF7">
    <property type="entry name" value="BETA-LACTAMASE-RELATED DOMAIN-CONTAINING PROTEIN"/>
    <property type="match status" value="1"/>
</dbReference>
<dbReference type="InterPro" id="IPR050789">
    <property type="entry name" value="Diverse_Enzym_Activities"/>
</dbReference>
<protein>
    <submittedName>
        <fullName evidence="2">Beta-lactamase family protein</fullName>
    </submittedName>
</protein>
<sequence>MQNSITDRAQIDLANWRTRPHSSWAFHNAAELVPTATIRSARLQESPACELGDFADIAVEDLDGESRSLRDFLVKNHTDAFVIMRGGEFIAEWCADHNDASKPHLVFSVSKSITGLLAGALVGNGKLSLDAVAGDYVPEAIGSAYGDVPVRDLLNMQVSIDFDEIYLDRSGAFDRYRRAMLWNPEHKDEATPDLKSFLCTLPKASHPHGTKHLYRSPNADMAALVIERAAGERFAELLSRLLWRPMGAHTDAHITVDRAGNPRASGGISMTARDLARVGELVRQGGRGVIPAEWVAGLWEGGDRAIWAAGDQANCLPNGSYRNYWYETGAGQLAAMGIHGQWLWIDPKTETVIVRQSAESNPIDEAMDQVMIKLMKKVSAFGQKPG</sequence>
<evidence type="ECO:0000313" key="2">
    <source>
        <dbReference type="EMBL" id="MCG7503715.1"/>
    </source>
</evidence>
<dbReference type="EMBL" id="JAKREW010000001">
    <property type="protein sequence ID" value="MCG7503715.1"/>
    <property type="molecule type" value="Genomic_DNA"/>
</dbReference>
<evidence type="ECO:0000313" key="3">
    <source>
        <dbReference type="Proteomes" id="UP001201701"/>
    </source>
</evidence>
<dbReference type="Pfam" id="PF00144">
    <property type="entry name" value="Beta-lactamase"/>
    <property type="match status" value="1"/>
</dbReference>
<dbReference type="Proteomes" id="UP001201701">
    <property type="component" value="Unassembled WGS sequence"/>
</dbReference>
<dbReference type="PANTHER" id="PTHR43283">
    <property type="entry name" value="BETA-LACTAMASE-RELATED"/>
    <property type="match status" value="1"/>
</dbReference>
<dbReference type="InterPro" id="IPR001466">
    <property type="entry name" value="Beta-lactam-related"/>
</dbReference>
<dbReference type="RefSeq" id="WP_239361599.1">
    <property type="nucleotide sequence ID" value="NZ_JAKREW010000001.1"/>
</dbReference>
<reference evidence="2 3" key="1">
    <citation type="submission" date="2022-02" db="EMBL/GenBank/DDBJ databases">
        <title>Draft genome sequence of Mezorhizobium retamae strain IRAMC:0171 isolated from Retama raetam nodules.</title>
        <authorList>
            <person name="Bengaied R."/>
            <person name="Sbissi I."/>
            <person name="Huber K."/>
            <person name="Ghodbane F."/>
            <person name="Nouioui I."/>
            <person name="Tarhouni M."/>
            <person name="Gtari M."/>
        </authorList>
    </citation>
    <scope>NUCLEOTIDE SEQUENCE [LARGE SCALE GENOMIC DNA]</scope>
    <source>
        <strain evidence="2 3">IRAMC:0171</strain>
    </source>
</reference>
<evidence type="ECO:0000259" key="1">
    <source>
        <dbReference type="Pfam" id="PF00144"/>
    </source>
</evidence>
<proteinExistence type="predicted"/>
<dbReference type="InterPro" id="IPR012338">
    <property type="entry name" value="Beta-lactam/transpept-like"/>
</dbReference>
<dbReference type="SUPFAM" id="SSF56601">
    <property type="entry name" value="beta-lactamase/transpeptidase-like"/>
    <property type="match status" value="1"/>
</dbReference>
<organism evidence="2 3">
    <name type="scientific">Mesorhizobium retamae</name>
    <dbReference type="NCBI Taxonomy" id="2912854"/>
    <lineage>
        <taxon>Bacteria</taxon>
        <taxon>Pseudomonadati</taxon>
        <taxon>Pseudomonadota</taxon>
        <taxon>Alphaproteobacteria</taxon>
        <taxon>Hyphomicrobiales</taxon>
        <taxon>Phyllobacteriaceae</taxon>
        <taxon>Mesorhizobium</taxon>
    </lineage>
</organism>
<name>A0ABS9Q8H0_9HYPH</name>
<dbReference type="Gene3D" id="3.40.710.10">
    <property type="entry name" value="DD-peptidase/beta-lactamase superfamily"/>
    <property type="match status" value="1"/>
</dbReference>
<gene>
    <name evidence="2" type="ORF">L4923_01640</name>
</gene>
<feature type="domain" description="Beta-lactamase-related" evidence="1">
    <location>
        <begin position="80"/>
        <end position="362"/>
    </location>
</feature>
<comment type="caution">
    <text evidence="2">The sequence shown here is derived from an EMBL/GenBank/DDBJ whole genome shotgun (WGS) entry which is preliminary data.</text>
</comment>
<accession>A0ABS9Q8H0</accession>
<keyword evidence="3" id="KW-1185">Reference proteome</keyword>